<evidence type="ECO:0000256" key="1">
    <source>
        <dbReference type="SAM" id="MobiDB-lite"/>
    </source>
</evidence>
<evidence type="ECO:0000313" key="2">
    <source>
        <dbReference type="Ensembl" id="ENSCMIP00000003084.1"/>
    </source>
</evidence>
<protein>
    <submittedName>
        <fullName evidence="2">Uncharacterized protein</fullName>
    </submittedName>
</protein>
<dbReference type="Proteomes" id="UP000314986">
    <property type="component" value="Unassembled WGS sequence"/>
</dbReference>
<reference evidence="2" key="4">
    <citation type="submission" date="2025-08" db="UniProtKB">
        <authorList>
            <consortium name="Ensembl"/>
        </authorList>
    </citation>
    <scope>IDENTIFICATION</scope>
</reference>
<sequence>MPQSPVSSEDERRSLPEYPGESDTDSSRDETMLGDAVASSALSKPKDKNPEADFSMMVFRIGIPDLQQTVSARPVVRVRVRCARVCVCVRARSLAHRLARSLADSLTPSLTHSLTD</sequence>
<keyword evidence="3" id="KW-1185">Reference proteome</keyword>
<reference evidence="3" key="3">
    <citation type="journal article" date="2014" name="Nature">
        <title>Elephant shark genome provides unique insights into gnathostome evolution.</title>
        <authorList>
            <consortium name="International Elephant Shark Genome Sequencing Consortium"/>
            <person name="Venkatesh B."/>
            <person name="Lee A.P."/>
            <person name="Ravi V."/>
            <person name="Maurya A.K."/>
            <person name="Lian M.M."/>
            <person name="Swann J.B."/>
            <person name="Ohta Y."/>
            <person name="Flajnik M.F."/>
            <person name="Sutoh Y."/>
            <person name="Kasahara M."/>
            <person name="Hoon S."/>
            <person name="Gangu V."/>
            <person name="Roy S.W."/>
            <person name="Irimia M."/>
            <person name="Korzh V."/>
            <person name="Kondrychyn I."/>
            <person name="Lim Z.W."/>
            <person name="Tay B.H."/>
            <person name="Tohari S."/>
            <person name="Kong K.W."/>
            <person name="Ho S."/>
            <person name="Lorente-Galdos B."/>
            <person name="Quilez J."/>
            <person name="Marques-Bonet T."/>
            <person name="Raney B.J."/>
            <person name="Ingham P.W."/>
            <person name="Tay A."/>
            <person name="Hillier L.W."/>
            <person name="Minx P."/>
            <person name="Boehm T."/>
            <person name="Wilson R.K."/>
            <person name="Brenner S."/>
            <person name="Warren W.C."/>
        </authorList>
    </citation>
    <scope>NUCLEOTIDE SEQUENCE [LARGE SCALE GENOMIC DNA]</scope>
</reference>
<reference evidence="3" key="2">
    <citation type="journal article" date="2007" name="PLoS Biol.">
        <title>Survey sequencing and comparative analysis of the elephant shark (Callorhinchus milii) genome.</title>
        <authorList>
            <person name="Venkatesh B."/>
            <person name="Kirkness E.F."/>
            <person name="Loh Y.H."/>
            <person name="Halpern A.L."/>
            <person name="Lee A.P."/>
            <person name="Johnson J."/>
            <person name="Dandona N."/>
            <person name="Viswanathan L.D."/>
            <person name="Tay A."/>
            <person name="Venter J.C."/>
            <person name="Strausberg R.L."/>
            <person name="Brenner S."/>
        </authorList>
    </citation>
    <scope>NUCLEOTIDE SEQUENCE [LARGE SCALE GENOMIC DNA]</scope>
</reference>
<evidence type="ECO:0000313" key="3">
    <source>
        <dbReference type="Proteomes" id="UP000314986"/>
    </source>
</evidence>
<reference evidence="2" key="5">
    <citation type="submission" date="2025-09" db="UniProtKB">
        <authorList>
            <consortium name="Ensembl"/>
        </authorList>
    </citation>
    <scope>IDENTIFICATION</scope>
</reference>
<name>A0A4W3GZ07_CALMI</name>
<reference evidence="3" key="1">
    <citation type="journal article" date="2006" name="Science">
        <title>Ancient noncoding elements conserved in the human genome.</title>
        <authorList>
            <person name="Venkatesh B."/>
            <person name="Kirkness E.F."/>
            <person name="Loh Y.H."/>
            <person name="Halpern A.L."/>
            <person name="Lee A.P."/>
            <person name="Johnson J."/>
            <person name="Dandona N."/>
            <person name="Viswanathan L.D."/>
            <person name="Tay A."/>
            <person name="Venter J.C."/>
            <person name="Strausberg R.L."/>
            <person name="Brenner S."/>
        </authorList>
    </citation>
    <scope>NUCLEOTIDE SEQUENCE [LARGE SCALE GENOMIC DNA]</scope>
</reference>
<accession>A0A4W3GZ07</accession>
<organism evidence="2 3">
    <name type="scientific">Callorhinchus milii</name>
    <name type="common">Ghost shark</name>
    <dbReference type="NCBI Taxonomy" id="7868"/>
    <lineage>
        <taxon>Eukaryota</taxon>
        <taxon>Metazoa</taxon>
        <taxon>Chordata</taxon>
        <taxon>Craniata</taxon>
        <taxon>Vertebrata</taxon>
        <taxon>Chondrichthyes</taxon>
        <taxon>Holocephali</taxon>
        <taxon>Chimaeriformes</taxon>
        <taxon>Callorhinchidae</taxon>
        <taxon>Callorhinchus</taxon>
    </lineage>
</organism>
<dbReference type="InParanoid" id="A0A4W3GZ07"/>
<feature type="region of interest" description="Disordered" evidence="1">
    <location>
        <begin position="1"/>
        <end position="50"/>
    </location>
</feature>
<dbReference type="Ensembl" id="ENSCMIT00000003198.1">
    <property type="protein sequence ID" value="ENSCMIP00000003084.1"/>
    <property type="gene ID" value="ENSCMIG00000001829.1"/>
</dbReference>
<dbReference type="AlphaFoldDB" id="A0A4W3GZ07"/>
<proteinExistence type="predicted"/>